<reference evidence="2" key="1">
    <citation type="submission" date="2022-11" db="UniProtKB">
        <authorList>
            <consortium name="WormBaseParasite"/>
        </authorList>
    </citation>
    <scope>IDENTIFICATION</scope>
</reference>
<sequence>MGLGMQEIRTNLYAIDEHASQVNIFFCQVVVLTATVNLREKAAVYEIATKLGVRLNLASVLTWRPTQFGVRPNLAY</sequence>
<proteinExistence type="predicted"/>
<accession>A0A915L5U4</accession>
<evidence type="ECO:0000313" key="1">
    <source>
        <dbReference type="Proteomes" id="UP000887565"/>
    </source>
</evidence>
<dbReference type="Proteomes" id="UP000887565">
    <property type="component" value="Unplaced"/>
</dbReference>
<name>A0A915L5U4_ROMCU</name>
<dbReference type="WBParaSite" id="nRc.2.0.1.t46137-RA">
    <property type="protein sequence ID" value="nRc.2.0.1.t46137-RA"/>
    <property type="gene ID" value="nRc.2.0.1.g46137"/>
</dbReference>
<protein>
    <submittedName>
        <fullName evidence="2">Uncharacterized protein</fullName>
    </submittedName>
</protein>
<organism evidence="1 2">
    <name type="scientific">Romanomermis culicivorax</name>
    <name type="common">Nematode worm</name>
    <dbReference type="NCBI Taxonomy" id="13658"/>
    <lineage>
        <taxon>Eukaryota</taxon>
        <taxon>Metazoa</taxon>
        <taxon>Ecdysozoa</taxon>
        <taxon>Nematoda</taxon>
        <taxon>Enoplea</taxon>
        <taxon>Dorylaimia</taxon>
        <taxon>Mermithida</taxon>
        <taxon>Mermithoidea</taxon>
        <taxon>Mermithidae</taxon>
        <taxon>Romanomermis</taxon>
    </lineage>
</organism>
<keyword evidence="1" id="KW-1185">Reference proteome</keyword>
<evidence type="ECO:0000313" key="2">
    <source>
        <dbReference type="WBParaSite" id="nRc.2.0.1.t46137-RA"/>
    </source>
</evidence>
<dbReference type="AlphaFoldDB" id="A0A915L5U4"/>